<dbReference type="Pfam" id="PF14021">
    <property type="entry name" value="TNT"/>
    <property type="match status" value="1"/>
</dbReference>
<accession>A0A8J3VII9</accession>
<reference evidence="2" key="1">
    <citation type="submission" date="2021-01" db="EMBL/GenBank/DDBJ databases">
        <title>Whole genome shotgun sequence of Rhizocola hellebori NBRC 109834.</title>
        <authorList>
            <person name="Komaki H."/>
            <person name="Tamura T."/>
        </authorList>
    </citation>
    <scope>NUCLEOTIDE SEQUENCE</scope>
    <source>
        <strain evidence="2">NBRC 109834</strain>
    </source>
</reference>
<keyword evidence="3" id="KW-1185">Reference proteome</keyword>
<dbReference type="Proteomes" id="UP000612899">
    <property type="component" value="Unassembled WGS sequence"/>
</dbReference>
<sequence length="65" mass="7403">MRCGPLGTHAFRINDPYAVYEVLKPFDVQEGPARPWFGPPGLAIQYKLPRSVQDLIDDDFLREVS</sequence>
<feature type="domain" description="TNT" evidence="1">
    <location>
        <begin position="13"/>
        <end position="64"/>
    </location>
</feature>
<dbReference type="AlphaFoldDB" id="A0A8J3VII9"/>
<name>A0A8J3VII9_9ACTN</name>
<proteinExistence type="predicted"/>
<dbReference type="InterPro" id="IPR053024">
    <property type="entry name" value="Fungal_surface_NADase"/>
</dbReference>
<dbReference type="PANTHER" id="PTHR42059:SF1">
    <property type="entry name" value="TNT DOMAIN-CONTAINING PROTEIN"/>
    <property type="match status" value="1"/>
</dbReference>
<evidence type="ECO:0000259" key="1">
    <source>
        <dbReference type="Pfam" id="PF14021"/>
    </source>
</evidence>
<comment type="caution">
    <text evidence="2">The sequence shown here is derived from an EMBL/GenBank/DDBJ whole genome shotgun (WGS) entry which is preliminary data.</text>
</comment>
<dbReference type="PANTHER" id="PTHR42059">
    <property type="entry name" value="TNT DOMAIN-CONTAINING PROTEIN"/>
    <property type="match status" value="1"/>
</dbReference>
<evidence type="ECO:0000313" key="3">
    <source>
        <dbReference type="Proteomes" id="UP000612899"/>
    </source>
</evidence>
<protein>
    <recommendedName>
        <fullName evidence="1">TNT domain-containing protein</fullName>
    </recommendedName>
</protein>
<dbReference type="EMBL" id="BONY01000033">
    <property type="protein sequence ID" value="GIH07106.1"/>
    <property type="molecule type" value="Genomic_DNA"/>
</dbReference>
<dbReference type="RefSeq" id="WP_373320697.1">
    <property type="nucleotide sequence ID" value="NZ_BONY01000033.1"/>
</dbReference>
<dbReference type="GO" id="GO:0050135">
    <property type="term" value="F:NADP+ nucleosidase activity"/>
    <property type="evidence" value="ECO:0007669"/>
    <property type="project" value="InterPro"/>
</dbReference>
<gene>
    <name evidence="2" type="ORF">Rhe02_51730</name>
</gene>
<evidence type="ECO:0000313" key="2">
    <source>
        <dbReference type="EMBL" id="GIH07106.1"/>
    </source>
</evidence>
<dbReference type="InterPro" id="IPR025331">
    <property type="entry name" value="TNT"/>
</dbReference>
<organism evidence="2 3">
    <name type="scientific">Rhizocola hellebori</name>
    <dbReference type="NCBI Taxonomy" id="1392758"/>
    <lineage>
        <taxon>Bacteria</taxon>
        <taxon>Bacillati</taxon>
        <taxon>Actinomycetota</taxon>
        <taxon>Actinomycetes</taxon>
        <taxon>Micromonosporales</taxon>
        <taxon>Micromonosporaceae</taxon>
        <taxon>Rhizocola</taxon>
    </lineage>
</organism>